<dbReference type="RefSeq" id="WP_160732226.1">
    <property type="nucleotide sequence ID" value="NZ_WTYO01000001.1"/>
</dbReference>
<keyword evidence="2" id="KW-0732">Signal</keyword>
<feature type="chain" id="PRO_5045342041" evidence="2">
    <location>
        <begin position="22"/>
        <end position="283"/>
    </location>
</feature>
<evidence type="ECO:0000313" key="5">
    <source>
        <dbReference type="Proteomes" id="UP000444401"/>
    </source>
</evidence>
<dbReference type="InterPro" id="IPR032465">
    <property type="entry name" value="ACMSD"/>
</dbReference>
<protein>
    <submittedName>
        <fullName evidence="4">Amidohydrolase family protein</fullName>
    </submittedName>
</protein>
<dbReference type="Proteomes" id="UP000444401">
    <property type="component" value="Unassembled WGS sequence"/>
</dbReference>
<evidence type="ECO:0000259" key="3">
    <source>
        <dbReference type="Pfam" id="PF04909"/>
    </source>
</evidence>
<dbReference type="PANTHER" id="PTHR21240">
    <property type="entry name" value="2-AMINO-3-CARBOXYLMUCONATE-6-SEMIALDEHYDE DECARBOXYLASE"/>
    <property type="match status" value="1"/>
</dbReference>
<comment type="caution">
    <text evidence="4">The sequence shown here is derived from an EMBL/GenBank/DDBJ whole genome shotgun (WGS) entry which is preliminary data.</text>
</comment>
<sequence length="283" mass="30163">MSKWLLPAAIALSLGAAPALAREDVFDVHVHLHDGASSLAEYRAQNARDGVEAAGFGAMWFGGPNQARAGDIEGARTAHDALARLAAANPRMVPIATVHPHDGEAALAELDRVAALGFKILKIHPHTQGFDLADPRVGALVERAGARGLVVLVDNAGIVPNDTVHLFNLALAHPGTRFVFAHMGGLDFRAWNILALARTADGLFADNIYFDISATVLLAADSPLEEEFVWTMRNVGIDRLLLGSDFPQFSLGRTLAALGALDLAEEDAAKIRYGNARRLFGLD</sequence>
<evidence type="ECO:0000313" key="4">
    <source>
        <dbReference type="EMBL" id="MXO67586.1"/>
    </source>
</evidence>
<dbReference type="EMBL" id="WTYO01000001">
    <property type="protein sequence ID" value="MXO67586.1"/>
    <property type="molecule type" value="Genomic_DNA"/>
</dbReference>
<organism evidence="4 5">
    <name type="scientific">Pelagerythrobacter marinus</name>
    <dbReference type="NCBI Taxonomy" id="538382"/>
    <lineage>
        <taxon>Bacteria</taxon>
        <taxon>Pseudomonadati</taxon>
        <taxon>Pseudomonadota</taxon>
        <taxon>Alphaproteobacteria</taxon>
        <taxon>Sphingomonadales</taxon>
        <taxon>Erythrobacteraceae</taxon>
        <taxon>Pelagerythrobacter</taxon>
    </lineage>
</organism>
<evidence type="ECO:0000256" key="2">
    <source>
        <dbReference type="SAM" id="SignalP"/>
    </source>
</evidence>
<dbReference type="PANTHER" id="PTHR21240:SF28">
    <property type="entry name" value="ISO-OROTATE DECARBOXYLASE (EUROFUNG)"/>
    <property type="match status" value="1"/>
</dbReference>
<keyword evidence="1" id="KW-0456">Lyase</keyword>
<evidence type="ECO:0000256" key="1">
    <source>
        <dbReference type="ARBA" id="ARBA00023239"/>
    </source>
</evidence>
<feature type="domain" description="Amidohydrolase-related" evidence="3">
    <location>
        <begin position="27"/>
        <end position="282"/>
    </location>
</feature>
<feature type="signal peptide" evidence="2">
    <location>
        <begin position="1"/>
        <end position="21"/>
    </location>
</feature>
<dbReference type="InterPro" id="IPR032466">
    <property type="entry name" value="Metal_Hydrolase"/>
</dbReference>
<accession>A0ABW9URS9</accession>
<gene>
    <name evidence="4" type="ORF">GRI72_01910</name>
</gene>
<dbReference type="Gene3D" id="3.20.20.140">
    <property type="entry name" value="Metal-dependent hydrolases"/>
    <property type="match status" value="1"/>
</dbReference>
<dbReference type="Pfam" id="PF04909">
    <property type="entry name" value="Amidohydro_2"/>
    <property type="match status" value="1"/>
</dbReference>
<keyword evidence="5" id="KW-1185">Reference proteome</keyword>
<dbReference type="SUPFAM" id="SSF51556">
    <property type="entry name" value="Metallo-dependent hydrolases"/>
    <property type="match status" value="1"/>
</dbReference>
<name>A0ABW9URS9_9SPHN</name>
<proteinExistence type="predicted"/>
<reference evidence="4 5" key="1">
    <citation type="submission" date="2019-12" db="EMBL/GenBank/DDBJ databases">
        <title>Genomic-based taxomic classification of the family Erythrobacteraceae.</title>
        <authorList>
            <person name="Xu L."/>
        </authorList>
    </citation>
    <scope>NUCLEOTIDE SEQUENCE [LARGE SCALE GENOMIC DNA]</scope>
    <source>
        <strain evidence="4 5">H32</strain>
    </source>
</reference>
<dbReference type="InterPro" id="IPR006680">
    <property type="entry name" value="Amidohydro-rel"/>
</dbReference>